<dbReference type="WBParaSite" id="L893_g2543.t1">
    <property type="protein sequence ID" value="L893_g2543.t1"/>
    <property type="gene ID" value="L893_g2543"/>
</dbReference>
<sequence length="49" mass="5534">MAFEKTTNEPPERSLSSHKGESAEIANRSKGLSQCLDRVYRLDRELSVP</sequence>
<feature type="region of interest" description="Disordered" evidence="1">
    <location>
        <begin position="1"/>
        <end position="28"/>
    </location>
</feature>
<reference evidence="3" key="1">
    <citation type="submission" date="2016-11" db="UniProtKB">
        <authorList>
            <consortium name="WormBaseParasite"/>
        </authorList>
    </citation>
    <scope>IDENTIFICATION</scope>
</reference>
<evidence type="ECO:0000313" key="2">
    <source>
        <dbReference type="Proteomes" id="UP000095287"/>
    </source>
</evidence>
<name>A0A1I7ZDG3_9BILA</name>
<evidence type="ECO:0000256" key="1">
    <source>
        <dbReference type="SAM" id="MobiDB-lite"/>
    </source>
</evidence>
<accession>A0A1I7ZDG3</accession>
<keyword evidence="2" id="KW-1185">Reference proteome</keyword>
<proteinExistence type="predicted"/>
<protein>
    <submittedName>
        <fullName evidence="3">Uncharacterized protein</fullName>
    </submittedName>
</protein>
<evidence type="ECO:0000313" key="3">
    <source>
        <dbReference type="WBParaSite" id="L893_g2543.t1"/>
    </source>
</evidence>
<dbReference type="AlphaFoldDB" id="A0A1I7ZDG3"/>
<organism evidence="2 3">
    <name type="scientific">Steinernema glaseri</name>
    <dbReference type="NCBI Taxonomy" id="37863"/>
    <lineage>
        <taxon>Eukaryota</taxon>
        <taxon>Metazoa</taxon>
        <taxon>Ecdysozoa</taxon>
        <taxon>Nematoda</taxon>
        <taxon>Chromadorea</taxon>
        <taxon>Rhabditida</taxon>
        <taxon>Tylenchina</taxon>
        <taxon>Panagrolaimomorpha</taxon>
        <taxon>Strongyloidoidea</taxon>
        <taxon>Steinernematidae</taxon>
        <taxon>Steinernema</taxon>
    </lineage>
</organism>
<feature type="compositionally biased region" description="Basic and acidic residues" evidence="1">
    <location>
        <begin position="1"/>
        <end position="12"/>
    </location>
</feature>
<dbReference type="Proteomes" id="UP000095287">
    <property type="component" value="Unplaced"/>
</dbReference>